<dbReference type="Gene3D" id="3.10.620.30">
    <property type="match status" value="1"/>
</dbReference>
<dbReference type="SUPFAM" id="SSF54001">
    <property type="entry name" value="Cysteine proteinases"/>
    <property type="match status" value="1"/>
</dbReference>
<gene>
    <name evidence="2" type="ORF">N44_00754</name>
</gene>
<evidence type="ECO:0000259" key="1">
    <source>
        <dbReference type="SMART" id="SM00460"/>
    </source>
</evidence>
<dbReference type="Pfam" id="PF01841">
    <property type="entry name" value="Transglut_core"/>
    <property type="match status" value="1"/>
</dbReference>
<dbReference type="InterPro" id="IPR013589">
    <property type="entry name" value="Bac_transglu_N"/>
</dbReference>
<protein>
    <submittedName>
        <fullName evidence="2">Transglutaminase domain protein</fullName>
    </submittedName>
</protein>
<dbReference type="RefSeq" id="WP_045356301.1">
    <property type="nucleotide sequence ID" value="NZ_BBPA01000002.1"/>
</dbReference>
<proteinExistence type="predicted"/>
<organism evidence="2 3">
    <name type="scientific">Microcystis aeruginosa NIES-44</name>
    <dbReference type="NCBI Taxonomy" id="449439"/>
    <lineage>
        <taxon>Bacteria</taxon>
        <taxon>Bacillati</taxon>
        <taxon>Cyanobacteriota</taxon>
        <taxon>Cyanophyceae</taxon>
        <taxon>Oscillatoriophycideae</taxon>
        <taxon>Chroococcales</taxon>
        <taxon>Microcystaceae</taxon>
        <taxon>Microcystis</taxon>
    </lineage>
</organism>
<reference evidence="3" key="1">
    <citation type="journal article" date="2015" name="Genome">
        <title>Whole Genome Sequence of the Non-Microcystin-Producing Microcystis aeruginosa Strain NIES-44.</title>
        <authorList>
            <person name="Okano K."/>
            <person name="Miyata N."/>
            <person name="Ozaki Y."/>
        </authorList>
    </citation>
    <scope>NUCLEOTIDE SEQUENCE [LARGE SCALE GENOMIC DNA]</scope>
    <source>
        <strain evidence="3">NIES-44</strain>
    </source>
</reference>
<evidence type="ECO:0000313" key="3">
    <source>
        <dbReference type="Proteomes" id="UP000030321"/>
    </source>
</evidence>
<dbReference type="EMBL" id="BBPA01000002">
    <property type="protein sequence ID" value="GAL91385.1"/>
    <property type="molecule type" value="Genomic_DNA"/>
</dbReference>
<dbReference type="InterPro" id="IPR038765">
    <property type="entry name" value="Papain-like_cys_pep_sf"/>
</dbReference>
<feature type="domain" description="Transglutaminase-like" evidence="1">
    <location>
        <begin position="175"/>
        <end position="246"/>
    </location>
</feature>
<evidence type="ECO:0000313" key="2">
    <source>
        <dbReference type="EMBL" id="GAL91385.1"/>
    </source>
</evidence>
<sequence length="302" mass="33589">MSVIYDLEHITTYHYRKPVTFGEHRAIFLPSAGHGERIISYSVEANIAAKTRWTMDTLSNNVVGLEFAEAASELIVTCRLRAEHFGLKAIADFPLAQRAIEIPIQYTPDEWLDLVAFMRPHAEDADGSLAAWAKSFVAGDQDDTLDVMERMMAAIKDNFTYQARESEGTQSPGETLRLKSGTCRDYAWLMIEALRRLGLACRFVSGYLYDAALDGGEVGMTGSGATHAWLQVYLPGAGWRNYDPTNQITAGFDLIRVAIARHPGQIIPLSGSWFGDADDYLSMDVKVTIRKLGTLPDFDPRE</sequence>
<dbReference type="InterPro" id="IPR002931">
    <property type="entry name" value="Transglutaminase-like"/>
</dbReference>
<name>A0A0A1VNW9_MICAE</name>
<accession>A0A0A1VNW9</accession>
<dbReference type="SMART" id="SM00460">
    <property type="entry name" value="TGc"/>
    <property type="match status" value="1"/>
</dbReference>
<dbReference type="Pfam" id="PF08379">
    <property type="entry name" value="Bact_transglu_N"/>
    <property type="match status" value="1"/>
</dbReference>
<dbReference type="AlphaFoldDB" id="A0A0A1VNW9"/>
<comment type="caution">
    <text evidence="2">The sequence shown here is derived from an EMBL/GenBank/DDBJ whole genome shotgun (WGS) entry which is preliminary data.</text>
</comment>
<dbReference type="PANTHER" id="PTHR33490">
    <property type="entry name" value="BLR5614 PROTEIN-RELATED"/>
    <property type="match status" value="1"/>
</dbReference>
<dbReference type="Proteomes" id="UP000030321">
    <property type="component" value="Unassembled WGS sequence"/>
</dbReference>
<dbReference type="PANTHER" id="PTHR33490:SF1">
    <property type="entry name" value="SLL1233 PROTEIN"/>
    <property type="match status" value="1"/>
</dbReference>